<proteinExistence type="predicted"/>
<reference evidence="1" key="2">
    <citation type="submission" date="2022-01" db="EMBL/GenBank/DDBJ databases">
        <authorList>
            <person name="Yamashiro T."/>
            <person name="Shiraishi A."/>
            <person name="Satake H."/>
            <person name="Nakayama K."/>
        </authorList>
    </citation>
    <scope>NUCLEOTIDE SEQUENCE</scope>
</reference>
<sequence length="99" mass="11165">MHQPGKTVNELHAMLKLHEQTLPKNNAPALHAIRSWTLEEELSLVFSRVAEEEKKNAAFCSWGGIQYLLPYGQVELKLGLLAFYMGNGKSEAVEANWQL</sequence>
<evidence type="ECO:0008006" key="3">
    <source>
        <dbReference type="Google" id="ProtNLM"/>
    </source>
</evidence>
<dbReference type="EMBL" id="BQNB010018880">
    <property type="protein sequence ID" value="GJT79227.1"/>
    <property type="molecule type" value="Genomic_DNA"/>
</dbReference>
<protein>
    <recommendedName>
        <fullName evidence="3">Zinc finger, CCHC-type</fullName>
    </recommendedName>
</protein>
<evidence type="ECO:0000313" key="1">
    <source>
        <dbReference type="EMBL" id="GJT79227.1"/>
    </source>
</evidence>
<name>A0ABQ5GW56_9ASTR</name>
<comment type="caution">
    <text evidence="1">The sequence shown here is derived from an EMBL/GenBank/DDBJ whole genome shotgun (WGS) entry which is preliminary data.</text>
</comment>
<organism evidence="1 2">
    <name type="scientific">Tanacetum coccineum</name>
    <dbReference type="NCBI Taxonomy" id="301880"/>
    <lineage>
        <taxon>Eukaryota</taxon>
        <taxon>Viridiplantae</taxon>
        <taxon>Streptophyta</taxon>
        <taxon>Embryophyta</taxon>
        <taxon>Tracheophyta</taxon>
        <taxon>Spermatophyta</taxon>
        <taxon>Magnoliopsida</taxon>
        <taxon>eudicotyledons</taxon>
        <taxon>Gunneridae</taxon>
        <taxon>Pentapetalae</taxon>
        <taxon>asterids</taxon>
        <taxon>campanulids</taxon>
        <taxon>Asterales</taxon>
        <taxon>Asteraceae</taxon>
        <taxon>Asteroideae</taxon>
        <taxon>Anthemideae</taxon>
        <taxon>Anthemidinae</taxon>
        <taxon>Tanacetum</taxon>
    </lineage>
</organism>
<evidence type="ECO:0000313" key="2">
    <source>
        <dbReference type="Proteomes" id="UP001151760"/>
    </source>
</evidence>
<keyword evidence="2" id="KW-1185">Reference proteome</keyword>
<gene>
    <name evidence="1" type="ORF">Tco_1053569</name>
</gene>
<accession>A0ABQ5GW56</accession>
<dbReference type="Proteomes" id="UP001151760">
    <property type="component" value="Unassembled WGS sequence"/>
</dbReference>
<reference evidence="1" key="1">
    <citation type="journal article" date="2022" name="Int. J. Mol. Sci.">
        <title>Draft Genome of Tanacetum Coccineum: Genomic Comparison of Closely Related Tanacetum-Family Plants.</title>
        <authorList>
            <person name="Yamashiro T."/>
            <person name="Shiraishi A."/>
            <person name="Nakayama K."/>
            <person name="Satake H."/>
        </authorList>
    </citation>
    <scope>NUCLEOTIDE SEQUENCE</scope>
</reference>